<accession>A0A0D9ANJ4</accession>
<reference evidence="4 5" key="1">
    <citation type="submission" date="2015-02" db="EMBL/GenBank/DDBJ databases">
        <title>Draft genome sequence of Pseudomonas stutzeri NT0128 isolated from wheat (Triticum turgidum) rhizosphere.</title>
        <authorList>
            <person name="Tovi N."/>
            <person name="Frenk S."/>
            <person name="Hadar Y."/>
            <person name="Minz D."/>
        </authorList>
    </citation>
    <scope>NUCLEOTIDE SEQUENCE [LARGE SCALE GENOMIC DNA]</scope>
    <source>
        <strain evidence="4 5">NT0128</strain>
    </source>
</reference>
<comment type="caution">
    <text evidence="4">The sequence shown here is derived from an EMBL/GenBank/DDBJ whole genome shotgun (WGS) entry which is preliminary data.</text>
</comment>
<dbReference type="InterPro" id="IPR009594">
    <property type="entry name" value="Tscrpt_reg_HTH_AraC_N"/>
</dbReference>
<dbReference type="PROSITE" id="PS01124">
    <property type="entry name" value="HTH_ARAC_FAMILY_2"/>
    <property type="match status" value="1"/>
</dbReference>
<keyword evidence="2" id="KW-0804">Transcription</keyword>
<dbReference type="GO" id="GO:0043565">
    <property type="term" value="F:sequence-specific DNA binding"/>
    <property type="evidence" value="ECO:0007669"/>
    <property type="project" value="InterPro"/>
</dbReference>
<evidence type="ECO:0000313" key="5">
    <source>
        <dbReference type="Proteomes" id="UP000032487"/>
    </source>
</evidence>
<dbReference type="RefSeq" id="WP_045161778.1">
    <property type="nucleotide sequence ID" value="NZ_JYHV01000015.1"/>
</dbReference>
<dbReference type="SUPFAM" id="SSF46689">
    <property type="entry name" value="Homeodomain-like"/>
    <property type="match status" value="2"/>
</dbReference>
<evidence type="ECO:0000259" key="3">
    <source>
        <dbReference type="PROSITE" id="PS01124"/>
    </source>
</evidence>
<gene>
    <name evidence="4" type="ORF">UF78_08820</name>
</gene>
<dbReference type="Proteomes" id="UP000032487">
    <property type="component" value="Unassembled WGS sequence"/>
</dbReference>
<dbReference type="GO" id="GO:0003700">
    <property type="term" value="F:DNA-binding transcription factor activity"/>
    <property type="evidence" value="ECO:0007669"/>
    <property type="project" value="InterPro"/>
</dbReference>
<evidence type="ECO:0000256" key="2">
    <source>
        <dbReference type="ARBA" id="ARBA00023163"/>
    </source>
</evidence>
<dbReference type="InterPro" id="IPR018060">
    <property type="entry name" value="HTH_AraC"/>
</dbReference>
<evidence type="ECO:0000313" key="4">
    <source>
        <dbReference type="EMBL" id="KJH82239.1"/>
    </source>
</evidence>
<keyword evidence="1" id="KW-0805">Transcription regulation</keyword>
<dbReference type="PANTHER" id="PTHR43436">
    <property type="entry name" value="ARAC-FAMILY TRANSCRIPTIONAL REGULATOR"/>
    <property type="match status" value="1"/>
</dbReference>
<dbReference type="Gene3D" id="1.10.10.60">
    <property type="entry name" value="Homeodomain-like"/>
    <property type="match status" value="1"/>
</dbReference>
<feature type="domain" description="HTH araC/xylS-type" evidence="3">
    <location>
        <begin position="188"/>
        <end position="286"/>
    </location>
</feature>
<dbReference type="Pfam" id="PF06719">
    <property type="entry name" value="AraC_N"/>
    <property type="match status" value="1"/>
</dbReference>
<dbReference type="InterPro" id="IPR009057">
    <property type="entry name" value="Homeodomain-like_sf"/>
</dbReference>
<dbReference type="Pfam" id="PF12833">
    <property type="entry name" value="HTH_18"/>
    <property type="match status" value="1"/>
</dbReference>
<dbReference type="SMART" id="SM00342">
    <property type="entry name" value="HTH_ARAC"/>
    <property type="match status" value="1"/>
</dbReference>
<dbReference type="AlphaFoldDB" id="A0A0D9ANJ4"/>
<dbReference type="PATRIC" id="fig|316.101.peg.786"/>
<sequence>MAETLLEIVRRHTEGACARDSVASTACGLIAVRKTATTLLEHTLPRPLLCLVLQGSKRVSIGSQQLDYAAGDSMLITANQPMVSQIMQASASTPYLSLALDLDLCIIADLVLEMQAQALSVKPHEHTSTYEQVADTALRLMQLLDRPAALAMLHQQLLREIHYWLLTGMHGAAIRQLGTPDSHVHRIARSVAVLRAEYANALPAERLAAVAGMSRSSFHQHFRAVTSLTPLQFQKQLRLIEARRLIVSEGRSSSSAAFEVGYEGASHFARDYLRMFGILPGKDRLETSRPRRKE</sequence>
<evidence type="ECO:0000256" key="1">
    <source>
        <dbReference type="ARBA" id="ARBA00023015"/>
    </source>
</evidence>
<proteinExistence type="predicted"/>
<protein>
    <submittedName>
        <fullName evidence="4">AraC family transcriptional regulator</fullName>
    </submittedName>
</protein>
<name>A0A0D9ANJ4_STUST</name>
<organism evidence="4 5">
    <name type="scientific">Stutzerimonas stutzeri</name>
    <name type="common">Pseudomonas stutzeri</name>
    <dbReference type="NCBI Taxonomy" id="316"/>
    <lineage>
        <taxon>Bacteria</taxon>
        <taxon>Pseudomonadati</taxon>
        <taxon>Pseudomonadota</taxon>
        <taxon>Gammaproteobacteria</taxon>
        <taxon>Pseudomonadales</taxon>
        <taxon>Pseudomonadaceae</taxon>
        <taxon>Stutzerimonas</taxon>
    </lineage>
</organism>
<dbReference type="OrthoDB" id="34150at2"/>
<dbReference type="EMBL" id="JYHV01000015">
    <property type="protein sequence ID" value="KJH82239.1"/>
    <property type="molecule type" value="Genomic_DNA"/>
</dbReference>
<dbReference type="PANTHER" id="PTHR43436:SF1">
    <property type="entry name" value="TRANSCRIPTIONAL REGULATORY PROTEIN"/>
    <property type="match status" value="1"/>
</dbReference>